<dbReference type="GO" id="GO:0000209">
    <property type="term" value="P:protein polyubiquitination"/>
    <property type="evidence" value="ECO:0007669"/>
    <property type="project" value="InterPro"/>
</dbReference>
<evidence type="ECO:0000313" key="1">
    <source>
        <dbReference type="EMBL" id="VVC94156.1"/>
    </source>
</evidence>
<dbReference type="EMBL" id="FZQP02001892">
    <property type="protein sequence ID" value="VVC94156.1"/>
    <property type="molecule type" value="Genomic_DNA"/>
</dbReference>
<dbReference type="GO" id="GO:0005789">
    <property type="term" value="C:endoplasmic reticulum membrane"/>
    <property type="evidence" value="ECO:0007669"/>
    <property type="project" value="TreeGrafter"/>
</dbReference>
<evidence type="ECO:0008006" key="3">
    <source>
        <dbReference type="Google" id="ProtNLM"/>
    </source>
</evidence>
<dbReference type="InterPro" id="IPR033263">
    <property type="entry name" value="RNF180"/>
</dbReference>
<dbReference type="PANTHER" id="PTHR46717:SF1">
    <property type="entry name" value="E3 UBIQUITIN-PROTEIN LIGASE RNF180"/>
    <property type="match status" value="1"/>
</dbReference>
<dbReference type="Proteomes" id="UP000324832">
    <property type="component" value="Unassembled WGS sequence"/>
</dbReference>
<dbReference type="GO" id="GO:0032436">
    <property type="term" value="P:positive regulation of proteasomal ubiquitin-dependent protein catabolic process"/>
    <property type="evidence" value="ECO:0007669"/>
    <property type="project" value="TreeGrafter"/>
</dbReference>
<reference evidence="1 2" key="1">
    <citation type="submission" date="2017-07" db="EMBL/GenBank/DDBJ databases">
        <authorList>
            <person name="Talla V."/>
            <person name="Backstrom N."/>
        </authorList>
    </citation>
    <scope>NUCLEOTIDE SEQUENCE [LARGE SCALE GENOMIC DNA]</scope>
</reference>
<dbReference type="GO" id="GO:0042428">
    <property type="term" value="P:serotonin metabolic process"/>
    <property type="evidence" value="ECO:0007669"/>
    <property type="project" value="TreeGrafter"/>
</dbReference>
<evidence type="ECO:0000313" key="2">
    <source>
        <dbReference type="Proteomes" id="UP000324832"/>
    </source>
</evidence>
<dbReference type="GO" id="GO:0031624">
    <property type="term" value="F:ubiquitin conjugating enzyme binding"/>
    <property type="evidence" value="ECO:0007669"/>
    <property type="project" value="TreeGrafter"/>
</dbReference>
<dbReference type="AlphaFoldDB" id="A0A5E4Q9R0"/>
<dbReference type="PANTHER" id="PTHR46717">
    <property type="entry name" value="E3 UBIQUITIN-PROTEIN LIGASE RNF180"/>
    <property type="match status" value="1"/>
</dbReference>
<name>A0A5E4Q9R0_9NEOP</name>
<gene>
    <name evidence="1" type="ORF">LSINAPIS_LOCUS6167</name>
</gene>
<proteinExistence type="predicted"/>
<dbReference type="GO" id="GO:0042415">
    <property type="term" value="P:norepinephrine metabolic process"/>
    <property type="evidence" value="ECO:0007669"/>
    <property type="project" value="TreeGrafter"/>
</dbReference>
<sequence>MTMKKGRIVMCRKCRHILLDNFETSYHKSTSCLDSCSSYNLQTHIHLDEAIPQWIKSKVEETGWTKGKLKCSECGSKVGSFDYVSGRKCECDNTVLPPIHFIKSQVDIPMELVV</sequence>
<protein>
    <recommendedName>
        <fullName evidence="3">E3 ubiquitin-protein ligase</fullName>
    </recommendedName>
</protein>
<keyword evidence="2" id="KW-1185">Reference proteome</keyword>
<organism evidence="1 2">
    <name type="scientific">Leptidea sinapis</name>
    <dbReference type="NCBI Taxonomy" id="189913"/>
    <lineage>
        <taxon>Eukaryota</taxon>
        <taxon>Metazoa</taxon>
        <taxon>Ecdysozoa</taxon>
        <taxon>Arthropoda</taxon>
        <taxon>Hexapoda</taxon>
        <taxon>Insecta</taxon>
        <taxon>Pterygota</taxon>
        <taxon>Neoptera</taxon>
        <taxon>Endopterygota</taxon>
        <taxon>Lepidoptera</taxon>
        <taxon>Glossata</taxon>
        <taxon>Ditrysia</taxon>
        <taxon>Papilionoidea</taxon>
        <taxon>Pieridae</taxon>
        <taxon>Dismorphiinae</taxon>
        <taxon>Leptidea</taxon>
    </lineage>
</organism>
<dbReference type="GO" id="GO:0061630">
    <property type="term" value="F:ubiquitin protein ligase activity"/>
    <property type="evidence" value="ECO:0007669"/>
    <property type="project" value="InterPro"/>
</dbReference>
<accession>A0A5E4Q9R0</accession>